<evidence type="ECO:0000313" key="3">
    <source>
        <dbReference type="Proteomes" id="UP000250266"/>
    </source>
</evidence>
<evidence type="ECO:0000259" key="1">
    <source>
        <dbReference type="Pfam" id="PF20150"/>
    </source>
</evidence>
<keyword evidence="3" id="KW-1185">Reference proteome</keyword>
<dbReference type="AlphaFoldDB" id="A0A8E2EKH4"/>
<organism evidence="2 3">
    <name type="scientific">Lepidopterella palustris CBS 459.81</name>
    <dbReference type="NCBI Taxonomy" id="1314670"/>
    <lineage>
        <taxon>Eukaryota</taxon>
        <taxon>Fungi</taxon>
        <taxon>Dikarya</taxon>
        <taxon>Ascomycota</taxon>
        <taxon>Pezizomycotina</taxon>
        <taxon>Dothideomycetes</taxon>
        <taxon>Pleosporomycetidae</taxon>
        <taxon>Mytilinidiales</taxon>
        <taxon>Argynnaceae</taxon>
        <taxon>Lepidopterella</taxon>
    </lineage>
</organism>
<evidence type="ECO:0000313" key="2">
    <source>
        <dbReference type="EMBL" id="OCK85168.1"/>
    </source>
</evidence>
<proteinExistence type="predicted"/>
<dbReference type="OrthoDB" id="3946110at2759"/>
<sequence>MKLRPRSYFQFQQLPFEPRIMVYSYLVPDKVMPSFRPINAQNHRSRSNYSSLKHNGESHPAILGTSKDIYTEAVVELDKNAVLQIIVNTDRNTLFNRQREIYDDNSFSNTQHIKTNHILLRFYRLAYTGIRHAVPASSF</sequence>
<gene>
    <name evidence="2" type="ORF">K432DRAFT_60968</name>
</gene>
<dbReference type="Pfam" id="PF20150">
    <property type="entry name" value="2EXR"/>
    <property type="match status" value="1"/>
</dbReference>
<dbReference type="Proteomes" id="UP000250266">
    <property type="component" value="Unassembled WGS sequence"/>
</dbReference>
<name>A0A8E2EKH4_9PEZI</name>
<protein>
    <recommendedName>
        <fullName evidence="1">2EXR domain-containing protein</fullName>
    </recommendedName>
</protein>
<accession>A0A8E2EKH4</accession>
<feature type="domain" description="2EXR" evidence="1">
    <location>
        <begin position="10"/>
        <end position="99"/>
    </location>
</feature>
<dbReference type="EMBL" id="KV744823">
    <property type="protein sequence ID" value="OCK85168.1"/>
    <property type="molecule type" value="Genomic_DNA"/>
</dbReference>
<dbReference type="InterPro" id="IPR045518">
    <property type="entry name" value="2EXR"/>
</dbReference>
<reference evidence="2 3" key="1">
    <citation type="journal article" date="2016" name="Nat. Commun.">
        <title>Ectomycorrhizal ecology is imprinted in the genome of the dominant symbiotic fungus Cenococcum geophilum.</title>
        <authorList>
            <consortium name="DOE Joint Genome Institute"/>
            <person name="Peter M."/>
            <person name="Kohler A."/>
            <person name="Ohm R.A."/>
            <person name="Kuo A."/>
            <person name="Krutzmann J."/>
            <person name="Morin E."/>
            <person name="Arend M."/>
            <person name="Barry K.W."/>
            <person name="Binder M."/>
            <person name="Choi C."/>
            <person name="Clum A."/>
            <person name="Copeland A."/>
            <person name="Grisel N."/>
            <person name="Haridas S."/>
            <person name="Kipfer T."/>
            <person name="LaButti K."/>
            <person name="Lindquist E."/>
            <person name="Lipzen A."/>
            <person name="Maire R."/>
            <person name="Meier B."/>
            <person name="Mihaltcheva S."/>
            <person name="Molinier V."/>
            <person name="Murat C."/>
            <person name="Poggeler S."/>
            <person name="Quandt C.A."/>
            <person name="Sperisen C."/>
            <person name="Tritt A."/>
            <person name="Tisserant E."/>
            <person name="Crous P.W."/>
            <person name="Henrissat B."/>
            <person name="Nehls U."/>
            <person name="Egli S."/>
            <person name="Spatafora J.W."/>
            <person name="Grigoriev I.V."/>
            <person name="Martin F.M."/>
        </authorList>
    </citation>
    <scope>NUCLEOTIDE SEQUENCE [LARGE SCALE GENOMIC DNA]</scope>
    <source>
        <strain evidence="2 3">CBS 459.81</strain>
    </source>
</reference>